<dbReference type="PROSITE" id="PS50011">
    <property type="entry name" value="PROTEIN_KINASE_DOM"/>
    <property type="match status" value="1"/>
</dbReference>
<dbReference type="PROSITE" id="PS00108">
    <property type="entry name" value="PROTEIN_KINASE_ST"/>
    <property type="match status" value="1"/>
</dbReference>
<evidence type="ECO:0000313" key="3">
    <source>
        <dbReference type="Proteomes" id="UP000803884"/>
    </source>
</evidence>
<dbReference type="SMART" id="SM00220">
    <property type="entry name" value="S_TKc"/>
    <property type="match status" value="1"/>
</dbReference>
<dbReference type="AlphaFoldDB" id="A0AB34L6P8"/>
<dbReference type="InterPro" id="IPR000719">
    <property type="entry name" value="Prot_kinase_dom"/>
</dbReference>
<dbReference type="RefSeq" id="XP_069233860.1">
    <property type="nucleotide sequence ID" value="XM_069369560.1"/>
</dbReference>
<comment type="caution">
    <text evidence="2">The sequence shown here is derived from an EMBL/GenBank/DDBJ whole genome shotgun (WGS) entry which is preliminary data.</text>
</comment>
<organism evidence="2 3">
    <name type="scientific">Cladosporium halotolerans</name>
    <dbReference type="NCBI Taxonomy" id="1052096"/>
    <lineage>
        <taxon>Eukaryota</taxon>
        <taxon>Fungi</taxon>
        <taxon>Dikarya</taxon>
        <taxon>Ascomycota</taxon>
        <taxon>Pezizomycotina</taxon>
        <taxon>Dothideomycetes</taxon>
        <taxon>Dothideomycetidae</taxon>
        <taxon>Cladosporiales</taxon>
        <taxon>Cladosporiaceae</taxon>
        <taxon>Cladosporium</taxon>
    </lineage>
</organism>
<feature type="domain" description="Protein kinase" evidence="1">
    <location>
        <begin position="1"/>
        <end position="324"/>
    </location>
</feature>
<keyword evidence="3" id="KW-1185">Reference proteome</keyword>
<dbReference type="GO" id="GO:0005634">
    <property type="term" value="C:nucleus"/>
    <property type="evidence" value="ECO:0007669"/>
    <property type="project" value="TreeGrafter"/>
</dbReference>
<dbReference type="PANTHER" id="PTHR44167:SF30">
    <property type="entry name" value="PHOSPHORYLASE KINASE"/>
    <property type="match status" value="1"/>
</dbReference>
<dbReference type="InterPro" id="IPR008271">
    <property type="entry name" value="Ser/Thr_kinase_AS"/>
</dbReference>
<dbReference type="GO" id="GO:0004674">
    <property type="term" value="F:protein serine/threonine kinase activity"/>
    <property type="evidence" value="ECO:0007669"/>
    <property type="project" value="TreeGrafter"/>
</dbReference>
<accession>A0AB34L6P8</accession>
<dbReference type="InterPro" id="IPR011009">
    <property type="entry name" value="Kinase-like_dom_sf"/>
</dbReference>
<reference evidence="2 3" key="1">
    <citation type="journal article" date="2020" name="Microbiol. Resour. Announc.">
        <title>Draft Genome Sequence of a Cladosporium Species Isolated from the Mesophotic Ascidian Didemnum maculosum.</title>
        <authorList>
            <person name="Gioti A."/>
            <person name="Siaperas R."/>
            <person name="Nikolaivits E."/>
            <person name="Le Goff G."/>
            <person name="Ouazzani J."/>
            <person name="Kotoulas G."/>
            <person name="Topakas E."/>
        </authorList>
    </citation>
    <scope>NUCLEOTIDE SEQUENCE [LARGE SCALE GENOMIC DNA]</scope>
    <source>
        <strain evidence="2 3">TM138-S3</strain>
    </source>
</reference>
<gene>
    <name evidence="2" type="ORF">WHR41_00954</name>
</gene>
<dbReference type="GO" id="GO:0044773">
    <property type="term" value="P:mitotic DNA damage checkpoint signaling"/>
    <property type="evidence" value="ECO:0007669"/>
    <property type="project" value="TreeGrafter"/>
</dbReference>
<dbReference type="Gene3D" id="1.10.510.10">
    <property type="entry name" value="Transferase(Phosphotransferase) domain 1"/>
    <property type="match status" value="1"/>
</dbReference>
<dbReference type="GO" id="GO:0005524">
    <property type="term" value="F:ATP binding"/>
    <property type="evidence" value="ECO:0007669"/>
    <property type="project" value="InterPro"/>
</dbReference>
<dbReference type="Proteomes" id="UP000803884">
    <property type="component" value="Unassembled WGS sequence"/>
</dbReference>
<sequence length="339" mass="38292">MPPTLRGMASVPLELTGGTGRRYRFTKLLQERPEIGHVWTAKSGNDQFVLKDVPPNILATFDRRIFPLLCGRASPLLRLPIDRVPDRHTLVYDYLTDDLFQLVRKGLSMQHRRKILTACAQAIAELHERDVVHLDIKPDNILVDLSDDGQDTTIKKVQLTDLENAAHLPAGKCVNGMLAGNANWRSPEAHFKGDLSKPADIFSFGLVCLFAMTGKIVCGPDADFDKHVARGALPAMIRLQRLVSYFGDREGLEGLVRHVGDEEVNLQVLELLWEDREAEYHSYRRFETWEEVRDEGLREVVLGMLKLDPGRRWTAEQVVGHPWFGGSICPQRRQGKDGT</sequence>
<dbReference type="GeneID" id="96002398"/>
<evidence type="ECO:0000313" key="2">
    <source>
        <dbReference type="EMBL" id="KAL1590755.1"/>
    </source>
</evidence>
<protein>
    <recommendedName>
        <fullName evidence="1">Protein kinase domain-containing protein</fullName>
    </recommendedName>
</protein>
<proteinExistence type="predicted"/>
<dbReference type="PANTHER" id="PTHR44167">
    <property type="entry name" value="OVARIAN-SPECIFIC SERINE/THREONINE-PROTEIN KINASE LOK-RELATED"/>
    <property type="match status" value="1"/>
</dbReference>
<dbReference type="Pfam" id="PF00069">
    <property type="entry name" value="Pkinase"/>
    <property type="match status" value="1"/>
</dbReference>
<evidence type="ECO:0000259" key="1">
    <source>
        <dbReference type="PROSITE" id="PS50011"/>
    </source>
</evidence>
<name>A0AB34L6P8_9PEZI</name>
<dbReference type="SUPFAM" id="SSF56112">
    <property type="entry name" value="Protein kinase-like (PK-like)"/>
    <property type="match status" value="1"/>
</dbReference>
<dbReference type="EMBL" id="JAAQHG020000002">
    <property type="protein sequence ID" value="KAL1590755.1"/>
    <property type="molecule type" value="Genomic_DNA"/>
</dbReference>